<keyword evidence="2" id="KW-1185">Reference proteome</keyword>
<reference evidence="1 2" key="1">
    <citation type="submission" date="2020-06" db="EMBL/GenBank/DDBJ databases">
        <title>Transcriptomic and genomic resources for Thalictrum thalictroides and T. hernandezii: Facilitating candidate gene discovery in an emerging model plant lineage.</title>
        <authorList>
            <person name="Arias T."/>
            <person name="Riano-Pachon D.M."/>
            <person name="Di Stilio V.S."/>
        </authorList>
    </citation>
    <scope>NUCLEOTIDE SEQUENCE [LARGE SCALE GENOMIC DNA]</scope>
    <source>
        <strain evidence="2">cv. WT478/WT964</strain>
        <tissue evidence="1">Leaves</tissue>
    </source>
</reference>
<dbReference type="AlphaFoldDB" id="A0A7J6XDI5"/>
<accession>A0A7J6XDI5</accession>
<protein>
    <submittedName>
        <fullName evidence="1">Uncharacterized protein</fullName>
    </submittedName>
</protein>
<proteinExistence type="predicted"/>
<gene>
    <name evidence="1" type="ORF">FRX31_002547</name>
</gene>
<feature type="non-terminal residue" evidence="1">
    <location>
        <position position="61"/>
    </location>
</feature>
<sequence>MAVLFRNVTEKKPPSLITTFRFFITLILTSLLTTPLEANNNGSATTNPTGYELFEGYGFQR</sequence>
<dbReference type="Proteomes" id="UP000554482">
    <property type="component" value="Unassembled WGS sequence"/>
</dbReference>
<evidence type="ECO:0000313" key="2">
    <source>
        <dbReference type="Proteomes" id="UP000554482"/>
    </source>
</evidence>
<dbReference type="EMBL" id="JABWDY010000857">
    <property type="protein sequence ID" value="KAF5207866.1"/>
    <property type="molecule type" value="Genomic_DNA"/>
</dbReference>
<organism evidence="1 2">
    <name type="scientific">Thalictrum thalictroides</name>
    <name type="common">Rue-anemone</name>
    <name type="synonym">Anemone thalictroides</name>
    <dbReference type="NCBI Taxonomy" id="46969"/>
    <lineage>
        <taxon>Eukaryota</taxon>
        <taxon>Viridiplantae</taxon>
        <taxon>Streptophyta</taxon>
        <taxon>Embryophyta</taxon>
        <taxon>Tracheophyta</taxon>
        <taxon>Spermatophyta</taxon>
        <taxon>Magnoliopsida</taxon>
        <taxon>Ranunculales</taxon>
        <taxon>Ranunculaceae</taxon>
        <taxon>Thalictroideae</taxon>
        <taxon>Thalictrum</taxon>
    </lineage>
</organism>
<comment type="caution">
    <text evidence="1">The sequence shown here is derived from an EMBL/GenBank/DDBJ whole genome shotgun (WGS) entry which is preliminary data.</text>
</comment>
<evidence type="ECO:0000313" key="1">
    <source>
        <dbReference type="EMBL" id="KAF5207866.1"/>
    </source>
</evidence>
<name>A0A7J6XDI5_THATH</name>